<name>A0A517T9K5_9PLAN</name>
<evidence type="ECO:0000259" key="1">
    <source>
        <dbReference type="Pfam" id="PF02602"/>
    </source>
</evidence>
<proteinExistence type="predicted"/>
<dbReference type="InterPro" id="IPR003754">
    <property type="entry name" value="4pyrrol_synth_uPrphyn_synth"/>
</dbReference>
<dbReference type="Pfam" id="PF02602">
    <property type="entry name" value="HEM4"/>
    <property type="match status" value="1"/>
</dbReference>
<evidence type="ECO:0000313" key="3">
    <source>
        <dbReference type="Proteomes" id="UP000319976"/>
    </source>
</evidence>
<dbReference type="SUPFAM" id="SSF69618">
    <property type="entry name" value="HemD-like"/>
    <property type="match status" value="1"/>
</dbReference>
<dbReference type="EMBL" id="CP036316">
    <property type="protein sequence ID" value="QDT65046.1"/>
    <property type="molecule type" value="Genomic_DNA"/>
</dbReference>
<dbReference type="GO" id="GO:0006780">
    <property type="term" value="P:uroporphyrinogen III biosynthetic process"/>
    <property type="evidence" value="ECO:0007669"/>
    <property type="project" value="InterPro"/>
</dbReference>
<dbReference type="PANTHER" id="PTHR40082:SF1">
    <property type="entry name" value="BLR5956 PROTEIN"/>
    <property type="match status" value="1"/>
</dbReference>
<keyword evidence="3" id="KW-1185">Reference proteome</keyword>
<accession>A0A517T9K5</accession>
<protein>
    <submittedName>
        <fullName evidence="2">Bifunctional uroporphyrinogen-III synthetase/response regulator domain protein</fullName>
    </submittedName>
</protein>
<dbReference type="PANTHER" id="PTHR40082">
    <property type="entry name" value="BLR5956 PROTEIN"/>
    <property type="match status" value="1"/>
</dbReference>
<dbReference type="OrthoDB" id="213853at2"/>
<dbReference type="GO" id="GO:0004852">
    <property type="term" value="F:uroporphyrinogen-III synthase activity"/>
    <property type="evidence" value="ECO:0007669"/>
    <property type="project" value="InterPro"/>
</dbReference>
<evidence type="ECO:0000313" key="2">
    <source>
        <dbReference type="EMBL" id="QDT65046.1"/>
    </source>
</evidence>
<reference evidence="2 3" key="1">
    <citation type="submission" date="2019-02" db="EMBL/GenBank/DDBJ databases">
        <title>Deep-cultivation of Planctomycetes and their phenomic and genomic characterization uncovers novel biology.</title>
        <authorList>
            <person name="Wiegand S."/>
            <person name="Jogler M."/>
            <person name="Boedeker C."/>
            <person name="Pinto D."/>
            <person name="Vollmers J."/>
            <person name="Rivas-Marin E."/>
            <person name="Kohn T."/>
            <person name="Peeters S.H."/>
            <person name="Heuer A."/>
            <person name="Rast P."/>
            <person name="Oberbeckmann S."/>
            <person name="Bunk B."/>
            <person name="Jeske O."/>
            <person name="Meyerdierks A."/>
            <person name="Storesund J.E."/>
            <person name="Kallscheuer N."/>
            <person name="Luecker S."/>
            <person name="Lage O.M."/>
            <person name="Pohl T."/>
            <person name="Merkel B.J."/>
            <person name="Hornburger P."/>
            <person name="Mueller R.-W."/>
            <person name="Bruemmer F."/>
            <person name="Labrenz M."/>
            <person name="Spormann A.M."/>
            <person name="Op den Camp H."/>
            <person name="Overmann J."/>
            <person name="Amann R."/>
            <person name="Jetten M.S.M."/>
            <person name="Mascher T."/>
            <person name="Medema M.H."/>
            <person name="Devos D.P."/>
            <person name="Kaster A.-K."/>
            <person name="Ovreas L."/>
            <person name="Rohde M."/>
            <person name="Galperin M.Y."/>
            <person name="Jogler C."/>
        </authorList>
    </citation>
    <scope>NUCLEOTIDE SEQUENCE [LARGE SCALE GENOMIC DNA]</scope>
    <source>
        <strain evidence="2 3">V22</strain>
    </source>
</reference>
<dbReference type="InterPro" id="IPR036108">
    <property type="entry name" value="4pyrrol_syn_uPrphyn_synt_sf"/>
</dbReference>
<dbReference type="RefSeq" id="WP_145262717.1">
    <property type="nucleotide sequence ID" value="NZ_CP036316.1"/>
</dbReference>
<organism evidence="2 3">
    <name type="scientific">Calycomorphotria hydatis</name>
    <dbReference type="NCBI Taxonomy" id="2528027"/>
    <lineage>
        <taxon>Bacteria</taxon>
        <taxon>Pseudomonadati</taxon>
        <taxon>Planctomycetota</taxon>
        <taxon>Planctomycetia</taxon>
        <taxon>Planctomycetales</taxon>
        <taxon>Planctomycetaceae</taxon>
        <taxon>Calycomorphotria</taxon>
    </lineage>
</organism>
<dbReference type="Proteomes" id="UP000319976">
    <property type="component" value="Chromosome"/>
</dbReference>
<gene>
    <name evidence="2" type="ORF">V22_22920</name>
</gene>
<dbReference type="InterPro" id="IPR039793">
    <property type="entry name" value="UROS/Hem4"/>
</dbReference>
<sequence length="280" mass="31125">MMTESKLKICSVESRRGDDMKRMIERFGGDATIAPSMREVPIEEHTEAFAFGEQLLAGKIDIVIFMTGVGARYLMDTLCTQHTQEEILAALAKCVLIVRGPKPTAVLREWKLKIDHRAPEPNTWRELLATIKSEVDVQEKTIALQEYGRPNDELSAALEELGADVQTVSIYRWALPEDITPLESTIHGLIQKEFDCLLLTSAQQVNHLLEVAEQMGQQSELLPALKTTLIGSIGPTCTEELVRLDLSPAFEASPPKMGQLVKMTFEKVPQLLTAKDSLPS</sequence>
<dbReference type="Gene3D" id="3.40.50.10090">
    <property type="match status" value="2"/>
</dbReference>
<dbReference type="KEGG" id="chya:V22_22920"/>
<dbReference type="CDD" id="cd06578">
    <property type="entry name" value="HemD"/>
    <property type="match status" value="1"/>
</dbReference>
<feature type="domain" description="Tetrapyrrole biosynthesis uroporphyrinogen III synthase" evidence="1">
    <location>
        <begin position="18"/>
        <end position="261"/>
    </location>
</feature>
<dbReference type="AlphaFoldDB" id="A0A517T9K5"/>